<dbReference type="PROSITE" id="PS51664">
    <property type="entry name" value="YCAO"/>
    <property type="match status" value="1"/>
</dbReference>
<gene>
    <name evidence="2" type="ORF">S03H2_27961</name>
</gene>
<organism evidence="2">
    <name type="scientific">marine sediment metagenome</name>
    <dbReference type="NCBI Taxonomy" id="412755"/>
    <lineage>
        <taxon>unclassified sequences</taxon>
        <taxon>metagenomes</taxon>
        <taxon>ecological metagenomes</taxon>
    </lineage>
</organism>
<name>X1G5H8_9ZZZZ</name>
<reference evidence="2" key="1">
    <citation type="journal article" date="2014" name="Front. Microbiol.">
        <title>High frequency of phylogenetically diverse reductive dehalogenase-homologous genes in deep subseafloor sedimentary metagenomes.</title>
        <authorList>
            <person name="Kawai M."/>
            <person name="Futagami T."/>
            <person name="Toyoda A."/>
            <person name="Takaki Y."/>
            <person name="Nishi S."/>
            <person name="Hori S."/>
            <person name="Arai W."/>
            <person name="Tsubouchi T."/>
            <person name="Morono Y."/>
            <person name="Uchiyama I."/>
            <person name="Ito T."/>
            <person name="Fujiyama A."/>
            <person name="Inagaki F."/>
            <person name="Takami H."/>
        </authorList>
    </citation>
    <scope>NUCLEOTIDE SEQUENCE</scope>
    <source>
        <strain evidence="2">Expedition CK06-06</strain>
    </source>
</reference>
<sequence length="220" mass="25400">MASLYGEFIERIQAGFFFSQNPYKPRIIPYYEPSNSKIITDEMKKLNFQDFLPLFKEKCHPFVEKFLPSSEKELLYYCPYQDLTSKKITWIMTRVNRFTTGFASGNSYEEAFVQAFCEIVERYSSFMVLKNQIKLPTIPNHKFSSQIQNIIKKFEQEGIQIIVKDASLDLNIPSVGVLFNFKNGKTKRFLLTFGAASSLDVAVERCLGEAEQDANSLTTR</sequence>
<dbReference type="Pfam" id="PF02624">
    <property type="entry name" value="YcaO"/>
    <property type="match status" value="1"/>
</dbReference>
<feature type="non-terminal residue" evidence="2">
    <location>
        <position position="220"/>
    </location>
</feature>
<dbReference type="AlphaFoldDB" id="X1G5H8"/>
<evidence type="ECO:0000313" key="2">
    <source>
        <dbReference type="EMBL" id="GAH53176.1"/>
    </source>
</evidence>
<proteinExistence type="predicted"/>
<dbReference type="Gene3D" id="3.30.1330.230">
    <property type="match status" value="1"/>
</dbReference>
<comment type="caution">
    <text evidence="2">The sequence shown here is derived from an EMBL/GenBank/DDBJ whole genome shotgun (WGS) entry which is preliminary data.</text>
</comment>
<evidence type="ECO:0000259" key="1">
    <source>
        <dbReference type="PROSITE" id="PS51664"/>
    </source>
</evidence>
<dbReference type="PANTHER" id="PTHR37809:SF1">
    <property type="entry name" value="RIBOSOMAL PROTEIN S12 METHYLTHIOTRANSFERASE ACCESSORY FACTOR YCAO"/>
    <property type="match status" value="1"/>
</dbReference>
<accession>X1G5H8</accession>
<dbReference type="EMBL" id="BARU01016838">
    <property type="protein sequence ID" value="GAH53176.1"/>
    <property type="molecule type" value="Genomic_DNA"/>
</dbReference>
<dbReference type="InterPro" id="IPR003776">
    <property type="entry name" value="YcaO-like_dom"/>
</dbReference>
<feature type="domain" description="YcaO" evidence="1">
    <location>
        <begin position="1"/>
        <end position="220"/>
    </location>
</feature>
<dbReference type="PANTHER" id="PTHR37809">
    <property type="entry name" value="RIBOSOMAL PROTEIN S12 METHYLTHIOTRANSFERASE ACCESSORY FACTOR YCAO"/>
    <property type="match status" value="1"/>
</dbReference>
<protein>
    <recommendedName>
        <fullName evidence="1">YcaO domain-containing protein</fullName>
    </recommendedName>
</protein>